<proteinExistence type="predicted"/>
<keyword evidence="3" id="KW-1185">Reference proteome</keyword>
<dbReference type="Proteomes" id="UP000324209">
    <property type="component" value="Chromosome"/>
</dbReference>
<dbReference type="InterPro" id="IPR013097">
    <property type="entry name" value="Dabb"/>
</dbReference>
<dbReference type="PANTHER" id="PTHR37832">
    <property type="entry name" value="BLL2683 PROTEIN"/>
    <property type="match status" value="1"/>
</dbReference>
<evidence type="ECO:0000313" key="2">
    <source>
        <dbReference type="EMBL" id="QEN07057.1"/>
    </source>
</evidence>
<dbReference type="Pfam" id="PF07876">
    <property type="entry name" value="Dabb"/>
    <property type="match status" value="1"/>
</dbReference>
<dbReference type="SMART" id="SM00886">
    <property type="entry name" value="Dabb"/>
    <property type="match status" value="1"/>
</dbReference>
<evidence type="ECO:0000313" key="3">
    <source>
        <dbReference type="Proteomes" id="UP000324209"/>
    </source>
</evidence>
<dbReference type="EMBL" id="CP036150">
    <property type="protein sequence ID" value="QEN07057.1"/>
    <property type="molecule type" value="Genomic_DNA"/>
</dbReference>
<dbReference type="PANTHER" id="PTHR37832:SF1">
    <property type="entry name" value="STRESS-RESPONSE A_B BARREL DOMAIN-CONTAINING PROTEIN"/>
    <property type="match status" value="1"/>
</dbReference>
<name>A0A5C1QHR7_9SPIO</name>
<dbReference type="KEGG" id="ock:EXM22_03300"/>
<gene>
    <name evidence="2" type="ORF">EXM22_03300</name>
</gene>
<dbReference type="PROSITE" id="PS51502">
    <property type="entry name" value="S_R_A_B_BARREL"/>
    <property type="match status" value="1"/>
</dbReference>
<dbReference type="InterPro" id="IPR011008">
    <property type="entry name" value="Dimeric_a/b-barrel"/>
</dbReference>
<protein>
    <submittedName>
        <fullName evidence="2">Dabb family protein</fullName>
    </submittedName>
</protein>
<feature type="domain" description="Stress-response A/B barrel" evidence="1">
    <location>
        <begin position="2"/>
        <end position="90"/>
    </location>
</feature>
<dbReference type="OrthoDB" id="9808130at2"/>
<organism evidence="2 3">
    <name type="scientific">Oceanispirochaeta crateris</name>
    <dbReference type="NCBI Taxonomy" id="2518645"/>
    <lineage>
        <taxon>Bacteria</taxon>
        <taxon>Pseudomonadati</taxon>
        <taxon>Spirochaetota</taxon>
        <taxon>Spirochaetia</taxon>
        <taxon>Spirochaetales</taxon>
        <taxon>Spirochaetaceae</taxon>
        <taxon>Oceanispirochaeta</taxon>
    </lineage>
</organism>
<dbReference type="SUPFAM" id="SSF54909">
    <property type="entry name" value="Dimeric alpha+beta barrel"/>
    <property type="match status" value="1"/>
</dbReference>
<reference evidence="2 3" key="1">
    <citation type="submission" date="2019-02" db="EMBL/GenBank/DDBJ databases">
        <title>Complete Genome Sequence and Methylome Analysis of free living Spirochaetas.</title>
        <authorList>
            <person name="Fomenkov A."/>
            <person name="Dubinina G."/>
            <person name="Leshcheva N."/>
            <person name="Mikheeva N."/>
            <person name="Grabovich M."/>
            <person name="Vincze T."/>
            <person name="Roberts R.J."/>
        </authorList>
    </citation>
    <scope>NUCLEOTIDE SEQUENCE [LARGE SCALE GENOMIC DNA]</scope>
    <source>
        <strain evidence="2 3">K2</strain>
    </source>
</reference>
<evidence type="ECO:0000259" key="1">
    <source>
        <dbReference type="PROSITE" id="PS51502"/>
    </source>
</evidence>
<sequence length="92" mass="10366">MIKHVVMWTLKDKTKAEELKKAIDSMKGKISSLTDIECGINYNENADCDLVLISMHKTRQDLDAYQVDPIHKEVGVLIGGSVSSRHAVDFEY</sequence>
<dbReference type="RefSeq" id="WP_149485139.1">
    <property type="nucleotide sequence ID" value="NZ_CP036150.1"/>
</dbReference>
<dbReference type="Gene3D" id="3.30.70.100">
    <property type="match status" value="1"/>
</dbReference>
<accession>A0A5C1QHR7</accession>
<dbReference type="AlphaFoldDB" id="A0A5C1QHR7"/>